<comment type="subcellular location">
    <subcellularLocation>
        <location evidence="1">Membrane</location>
        <topology evidence="1">Multi-pass membrane protein</topology>
    </subcellularLocation>
</comment>
<evidence type="ECO:0000259" key="13">
    <source>
        <dbReference type="PROSITE" id="PS50259"/>
    </source>
</evidence>
<proteinExistence type="inferred from homology"/>
<dbReference type="InterPro" id="IPR002455">
    <property type="entry name" value="GPCR3_GABA-B"/>
</dbReference>
<dbReference type="PANTHER" id="PTHR10519">
    <property type="entry name" value="GABA-B RECEPTOR"/>
    <property type="match status" value="1"/>
</dbReference>
<evidence type="ECO:0000256" key="11">
    <source>
        <dbReference type="SAM" id="MobiDB-lite"/>
    </source>
</evidence>
<feature type="compositionally biased region" description="Polar residues" evidence="11">
    <location>
        <begin position="721"/>
        <end position="731"/>
    </location>
</feature>
<feature type="compositionally biased region" description="Low complexity" evidence="11">
    <location>
        <begin position="454"/>
        <end position="465"/>
    </location>
</feature>
<evidence type="ECO:0000256" key="2">
    <source>
        <dbReference type="ARBA" id="ARBA00008991"/>
    </source>
</evidence>
<accession>A0A7J6AXZ9</accession>
<feature type="transmembrane region" description="Helical" evidence="12">
    <location>
        <begin position="90"/>
        <end position="109"/>
    </location>
</feature>
<keyword evidence="8" id="KW-0325">Glycoprotein</keyword>
<keyword evidence="6 12" id="KW-0472">Membrane</keyword>
<feature type="compositionally biased region" description="Low complexity" evidence="11">
    <location>
        <begin position="764"/>
        <end position="777"/>
    </location>
</feature>
<feature type="coiled-coil region" evidence="10">
    <location>
        <begin position="365"/>
        <end position="392"/>
    </location>
</feature>
<evidence type="ECO:0000256" key="7">
    <source>
        <dbReference type="ARBA" id="ARBA00023170"/>
    </source>
</evidence>
<protein>
    <recommendedName>
        <fullName evidence="13">G-protein coupled receptors family 3 profile domain-containing protein</fullName>
    </recommendedName>
</protein>
<dbReference type="PANTHER" id="PTHR10519:SF20">
    <property type="entry name" value="G-PROTEIN COUPLED RECEPTOR 156-RELATED"/>
    <property type="match status" value="1"/>
</dbReference>
<name>A0A7J6AXZ9_AMEME</name>
<keyword evidence="9" id="KW-0807">Transducer</keyword>
<gene>
    <name evidence="14" type="ORF">AMELA_G00088780</name>
</gene>
<sequence>MEIRPNCSTHCDSASCFIHPAVNKLQSWDILQRLCTLSTRVVEVQSRSLSPVLCAVVWTLLSCGILLSFLFLLFTVRYKNNRIVKMSSPNLNMLTLLGSVLTYTSGFLFAIEDRSPVQGAGPKAVMQAWVWTLCIGSSLVFGPILGKTWRLYRVFTQRLPDRRVIIRDIRLMGFVALLVLVDLLILAAWSLTDPVKCSRSVSAVVKVVELDVRYSLSQTDSCSSHYSELWVLLLCALKAGLLVYGMYLAGLTSSVSLPPVNQSLTIMTTVYLVTASTTLAVPVSLYLRSWPNLVYSMLSGTIFICTTAINCLIFVPQLTQWRQFEEDVNPQPSHMAKYFSSKSLRSSENDIYYLLGEYDSMKRLISEKDAVINSLQEQVKNAKDKLLKLMSVGHLQNEREMDSSTTNLNSSSTQTTVVPPEPPASPLPMRELIPPAALSPPPYVPPPSDPSSPPSLSSYETLPSSQHKESSPYFSPHSPDRTPQNSQVSHLKLENAGLTKQSQPKQNFKSTSVSVEPSEVMNMPLDSPVNLITLHDSTSPTWSGPPPDAAGSVVESIVPSVVGRQGFVSSEQLEEILHDLSVDAISSSLRSPDGVRRPSYPANPAGVKRPSNPASPARVRRPSNPANPAGVRRPSKTIFSSRSALQLYFPSISPYMMRKRRPPFHACRKSPPPYYYPGSAPPGCRRTRELKPASSTSLAHKESHNTESEGNEDEKKDESSRTWFDSNTQSRSGRKRSRWTPRDCSSIGQPSGSLAGLDRTGATDSYGYSDSESSSSEDYCYYHRPYCEACMHSPYASSDSSSSETSDSEYTELDHSSHPVVNFKEDLKPTFV</sequence>
<reference evidence="14 15" key="1">
    <citation type="submission" date="2020-02" db="EMBL/GenBank/DDBJ databases">
        <title>A chromosome-scale genome assembly of the black bullhead catfish (Ameiurus melas).</title>
        <authorList>
            <person name="Wen M."/>
            <person name="Zham M."/>
            <person name="Cabau C."/>
            <person name="Klopp C."/>
            <person name="Donnadieu C."/>
            <person name="Roques C."/>
            <person name="Bouchez O."/>
            <person name="Lampietro C."/>
            <person name="Jouanno E."/>
            <person name="Herpin A."/>
            <person name="Louis A."/>
            <person name="Berthelot C."/>
            <person name="Parey E."/>
            <person name="Roest-Crollius H."/>
            <person name="Braasch I."/>
            <person name="Postlethwait J."/>
            <person name="Robinson-Rechavi M."/>
            <person name="Echchiki A."/>
            <person name="Begum T."/>
            <person name="Montfort J."/>
            <person name="Schartl M."/>
            <person name="Bobe J."/>
            <person name="Guiguen Y."/>
        </authorList>
    </citation>
    <scope>NUCLEOTIDE SEQUENCE [LARGE SCALE GENOMIC DNA]</scope>
    <source>
        <strain evidence="14">M_S1</strain>
        <tissue evidence="14">Blood</tissue>
    </source>
</reference>
<dbReference type="Pfam" id="PF00003">
    <property type="entry name" value="7tm_3"/>
    <property type="match status" value="1"/>
</dbReference>
<feature type="compositionally biased region" description="Polar residues" evidence="11">
    <location>
        <begin position="498"/>
        <end position="515"/>
    </location>
</feature>
<dbReference type="EMBL" id="JAAGNN010000007">
    <property type="protein sequence ID" value="KAF4086821.1"/>
    <property type="molecule type" value="Genomic_DNA"/>
</dbReference>
<evidence type="ECO:0000313" key="14">
    <source>
        <dbReference type="EMBL" id="KAF4086821.1"/>
    </source>
</evidence>
<evidence type="ECO:0000256" key="3">
    <source>
        <dbReference type="ARBA" id="ARBA00022692"/>
    </source>
</evidence>
<dbReference type="Proteomes" id="UP000593565">
    <property type="component" value="Unassembled WGS sequence"/>
</dbReference>
<keyword evidence="4 12" id="KW-1133">Transmembrane helix</keyword>
<evidence type="ECO:0000256" key="10">
    <source>
        <dbReference type="SAM" id="Coils"/>
    </source>
</evidence>
<evidence type="ECO:0000256" key="5">
    <source>
        <dbReference type="ARBA" id="ARBA00023040"/>
    </source>
</evidence>
<feature type="compositionally biased region" description="Low complexity" evidence="11">
    <location>
        <begin position="403"/>
        <end position="416"/>
    </location>
</feature>
<feature type="transmembrane region" description="Helical" evidence="12">
    <location>
        <begin position="55"/>
        <end position="78"/>
    </location>
</feature>
<dbReference type="InterPro" id="IPR017978">
    <property type="entry name" value="GPCR_3_C"/>
</dbReference>
<evidence type="ECO:0000256" key="12">
    <source>
        <dbReference type="SAM" id="Phobius"/>
    </source>
</evidence>
<evidence type="ECO:0000256" key="4">
    <source>
        <dbReference type="ARBA" id="ARBA00022989"/>
    </source>
</evidence>
<dbReference type="GO" id="GO:0004965">
    <property type="term" value="F:G protein-coupled GABA receptor activity"/>
    <property type="evidence" value="ECO:0007669"/>
    <property type="project" value="InterPro"/>
</dbReference>
<dbReference type="GO" id="GO:0038039">
    <property type="term" value="C:G protein-coupled receptor heterodimeric complex"/>
    <property type="evidence" value="ECO:0007669"/>
    <property type="project" value="TreeGrafter"/>
</dbReference>
<feature type="region of interest" description="Disordered" evidence="11">
    <location>
        <begin position="793"/>
        <end position="818"/>
    </location>
</feature>
<comment type="caution">
    <text evidence="14">The sequence shown here is derived from an EMBL/GenBank/DDBJ whole genome shotgun (WGS) entry which is preliminary data.</text>
</comment>
<feature type="transmembrane region" description="Helical" evidence="12">
    <location>
        <begin position="129"/>
        <end position="149"/>
    </location>
</feature>
<comment type="similarity">
    <text evidence="2">Belongs to the G-protein coupled receptor 3 family. GABA-B receptor subfamily.</text>
</comment>
<feature type="region of interest" description="Disordered" evidence="11">
    <location>
        <begin position="497"/>
        <end position="516"/>
    </location>
</feature>
<feature type="compositionally biased region" description="Pro residues" evidence="11">
    <location>
        <begin position="437"/>
        <end position="453"/>
    </location>
</feature>
<evidence type="ECO:0000256" key="8">
    <source>
        <dbReference type="ARBA" id="ARBA00023180"/>
    </source>
</evidence>
<keyword evidence="7" id="KW-0675">Receptor</keyword>
<feature type="region of interest" description="Disordered" evidence="11">
    <location>
        <begin position="663"/>
        <end position="777"/>
    </location>
</feature>
<feature type="transmembrane region" description="Helical" evidence="12">
    <location>
        <begin position="293"/>
        <end position="315"/>
    </location>
</feature>
<feature type="compositionally biased region" description="Basic and acidic residues" evidence="11">
    <location>
        <begin position="699"/>
        <end position="720"/>
    </location>
</feature>
<keyword evidence="5" id="KW-0297">G-protein coupled receptor</keyword>
<organism evidence="14 15">
    <name type="scientific">Ameiurus melas</name>
    <name type="common">Black bullhead</name>
    <name type="synonym">Silurus melas</name>
    <dbReference type="NCBI Taxonomy" id="219545"/>
    <lineage>
        <taxon>Eukaryota</taxon>
        <taxon>Metazoa</taxon>
        <taxon>Chordata</taxon>
        <taxon>Craniata</taxon>
        <taxon>Vertebrata</taxon>
        <taxon>Euteleostomi</taxon>
        <taxon>Actinopterygii</taxon>
        <taxon>Neopterygii</taxon>
        <taxon>Teleostei</taxon>
        <taxon>Ostariophysi</taxon>
        <taxon>Siluriformes</taxon>
        <taxon>Ictaluridae</taxon>
        <taxon>Ameiurus</taxon>
    </lineage>
</organism>
<feature type="transmembrane region" description="Helical" evidence="12">
    <location>
        <begin position="229"/>
        <end position="252"/>
    </location>
</feature>
<keyword evidence="15" id="KW-1185">Reference proteome</keyword>
<evidence type="ECO:0000256" key="6">
    <source>
        <dbReference type="ARBA" id="ARBA00023136"/>
    </source>
</evidence>
<feature type="transmembrane region" description="Helical" evidence="12">
    <location>
        <begin position="169"/>
        <end position="191"/>
    </location>
</feature>
<feature type="transmembrane region" description="Helical" evidence="12">
    <location>
        <begin position="264"/>
        <end position="287"/>
    </location>
</feature>
<feature type="domain" description="G-protein coupled receptors family 3 profile" evidence="13">
    <location>
        <begin position="53"/>
        <end position="318"/>
    </location>
</feature>
<dbReference type="PROSITE" id="PS50259">
    <property type="entry name" value="G_PROTEIN_RECEP_F3_4"/>
    <property type="match status" value="1"/>
</dbReference>
<dbReference type="AlphaFoldDB" id="A0A7J6AXZ9"/>
<keyword evidence="10" id="KW-0175">Coiled coil</keyword>
<dbReference type="PRINTS" id="PR01176">
    <property type="entry name" value="GABABRECEPTR"/>
</dbReference>
<evidence type="ECO:0000313" key="15">
    <source>
        <dbReference type="Proteomes" id="UP000593565"/>
    </source>
</evidence>
<evidence type="ECO:0000256" key="1">
    <source>
        <dbReference type="ARBA" id="ARBA00004141"/>
    </source>
</evidence>
<keyword evidence="3 12" id="KW-0812">Transmembrane</keyword>
<feature type="region of interest" description="Disordered" evidence="11">
    <location>
        <begin position="588"/>
        <end position="637"/>
    </location>
</feature>
<dbReference type="GO" id="GO:0007214">
    <property type="term" value="P:gamma-aminobutyric acid signaling pathway"/>
    <property type="evidence" value="ECO:0007669"/>
    <property type="project" value="TreeGrafter"/>
</dbReference>
<evidence type="ECO:0000256" key="9">
    <source>
        <dbReference type="ARBA" id="ARBA00023224"/>
    </source>
</evidence>
<feature type="region of interest" description="Disordered" evidence="11">
    <location>
        <begin position="396"/>
        <end position="488"/>
    </location>
</feature>